<dbReference type="Proteomes" id="UP000509702">
    <property type="component" value="Plasmid unnamed7"/>
</dbReference>
<organism evidence="1 2">
    <name type="scientific">Azospirillum oryzae</name>
    <dbReference type="NCBI Taxonomy" id="286727"/>
    <lineage>
        <taxon>Bacteria</taxon>
        <taxon>Pseudomonadati</taxon>
        <taxon>Pseudomonadota</taxon>
        <taxon>Alphaproteobacteria</taxon>
        <taxon>Rhodospirillales</taxon>
        <taxon>Azospirillaceae</taxon>
        <taxon>Azospirillum</taxon>
    </lineage>
</organism>
<dbReference type="OrthoDB" id="9946877at2"/>
<protein>
    <submittedName>
        <fullName evidence="1">Uncharacterized protein</fullName>
    </submittedName>
</protein>
<accession>A0A6N1B684</accession>
<dbReference type="RefSeq" id="WP_109155266.1">
    <property type="nucleotide sequence ID" value="NZ_BSOV01000001.1"/>
</dbReference>
<proteinExistence type="predicted"/>
<dbReference type="EMBL" id="CP054622">
    <property type="protein sequence ID" value="QKS54702.1"/>
    <property type="molecule type" value="Genomic_DNA"/>
</dbReference>
<dbReference type="KEGG" id="aoz:HUE56_29820"/>
<name>A0A6N1B684_9PROT</name>
<keyword evidence="1" id="KW-0614">Plasmid</keyword>
<evidence type="ECO:0000313" key="2">
    <source>
        <dbReference type="Proteomes" id="UP000509702"/>
    </source>
</evidence>
<reference evidence="1 2" key="1">
    <citation type="submission" date="2020-06" db="EMBL/GenBank/DDBJ databases">
        <title>Complete genome of Azosprillum oryzae KACC14407.</title>
        <authorList>
            <person name="Kim M."/>
            <person name="Park Y.-J."/>
            <person name="Shin J.-H."/>
        </authorList>
    </citation>
    <scope>NUCLEOTIDE SEQUENCE [LARGE SCALE GENOMIC DNA]</scope>
    <source>
        <strain evidence="1 2">KACC 14407</strain>
        <plasmid evidence="1 2">unnamed7</plasmid>
    </source>
</reference>
<dbReference type="AlphaFoldDB" id="A0A6N1B684"/>
<gene>
    <name evidence="1" type="ORF">HUE56_29820</name>
</gene>
<geneLocation type="plasmid" evidence="1 2">
    <name>unnamed7</name>
</geneLocation>
<evidence type="ECO:0000313" key="1">
    <source>
        <dbReference type="EMBL" id="QKS54702.1"/>
    </source>
</evidence>
<sequence>MTNLVLVASSDLQVGDFVDLEGDLYADPRHNHPAFDCLYMEVVEVERESDACVAIGFEGFDIVGFPPDHVLKVLRPATSASSNDPTS</sequence>
<keyword evidence="2" id="KW-1185">Reference proteome</keyword>